<dbReference type="GO" id="GO:0006508">
    <property type="term" value="P:proteolysis"/>
    <property type="evidence" value="ECO:0007669"/>
    <property type="project" value="UniProtKB-KW"/>
</dbReference>
<feature type="domain" description="DUF6606" evidence="11">
    <location>
        <begin position="12"/>
        <end position="285"/>
    </location>
</feature>
<evidence type="ECO:0000259" key="11">
    <source>
        <dbReference type="Pfam" id="PF20255"/>
    </source>
</evidence>
<feature type="domain" description="DUF3638" evidence="9">
    <location>
        <begin position="1956"/>
        <end position="2179"/>
    </location>
</feature>
<dbReference type="Proteomes" id="UP000244855">
    <property type="component" value="Unassembled WGS sequence"/>
</dbReference>
<dbReference type="EMBL" id="KZ805442">
    <property type="protein sequence ID" value="PVH97237.1"/>
    <property type="molecule type" value="Genomic_DNA"/>
</dbReference>
<dbReference type="OrthoDB" id="3182339at2759"/>
<evidence type="ECO:0000313" key="13">
    <source>
        <dbReference type="Proteomes" id="UP000244855"/>
    </source>
</evidence>
<evidence type="ECO:0000256" key="8">
    <source>
        <dbReference type="SAM" id="SignalP"/>
    </source>
</evidence>
<comment type="catalytic activity">
    <reaction evidence="1">
        <text>Thiol-dependent hydrolysis of ester, thioester, amide, peptide and isopeptide bonds formed by the C-terminal Gly of ubiquitin (a 76-residue protein attached to proteins as an intracellular targeting signal).</text>
        <dbReference type="EC" id="3.4.19.12"/>
    </reaction>
</comment>
<dbReference type="STRING" id="97972.A0A2V1DGG3"/>
<evidence type="ECO:0000259" key="9">
    <source>
        <dbReference type="Pfam" id="PF12340"/>
    </source>
</evidence>
<name>A0A2V1DGG3_9PLEO</name>
<keyword evidence="3" id="KW-0645">Protease</keyword>
<dbReference type="PANTHER" id="PTHR13367:SF34">
    <property type="match status" value="1"/>
</dbReference>
<dbReference type="GO" id="GO:0004843">
    <property type="term" value="F:cysteine-type deubiquitinase activity"/>
    <property type="evidence" value="ECO:0007669"/>
    <property type="project" value="UniProtKB-EC"/>
</dbReference>
<evidence type="ECO:0000256" key="2">
    <source>
        <dbReference type="ARBA" id="ARBA00012759"/>
    </source>
</evidence>
<keyword evidence="5" id="KW-0378">Hydrolase</keyword>
<evidence type="ECO:0000256" key="6">
    <source>
        <dbReference type="ARBA" id="ARBA00022807"/>
    </source>
</evidence>
<dbReference type="Pfam" id="PF12340">
    <property type="entry name" value="DUF3638"/>
    <property type="match status" value="1"/>
</dbReference>
<evidence type="ECO:0000256" key="5">
    <source>
        <dbReference type="ARBA" id="ARBA00022801"/>
    </source>
</evidence>
<protein>
    <recommendedName>
        <fullName evidence="2">ubiquitinyl hydrolase 1</fullName>
        <ecNumber evidence="2">3.4.19.12</ecNumber>
    </recommendedName>
</protein>
<dbReference type="PANTHER" id="PTHR13367">
    <property type="entry name" value="UBIQUITIN THIOESTERASE"/>
    <property type="match status" value="1"/>
</dbReference>
<organism evidence="12 13">
    <name type="scientific">Periconia macrospinosa</name>
    <dbReference type="NCBI Taxonomy" id="97972"/>
    <lineage>
        <taxon>Eukaryota</taxon>
        <taxon>Fungi</taxon>
        <taxon>Dikarya</taxon>
        <taxon>Ascomycota</taxon>
        <taxon>Pezizomycotina</taxon>
        <taxon>Dothideomycetes</taxon>
        <taxon>Pleosporomycetidae</taxon>
        <taxon>Pleosporales</taxon>
        <taxon>Massarineae</taxon>
        <taxon>Periconiaceae</taxon>
        <taxon>Periconia</taxon>
    </lineage>
</organism>
<evidence type="ECO:0000256" key="7">
    <source>
        <dbReference type="SAM" id="MobiDB-lite"/>
    </source>
</evidence>
<dbReference type="InterPro" id="IPR046541">
    <property type="entry name" value="DUF6606"/>
</dbReference>
<feature type="compositionally biased region" description="Acidic residues" evidence="7">
    <location>
        <begin position="2745"/>
        <end position="2758"/>
    </location>
</feature>
<feature type="chain" id="PRO_5015879183" description="ubiquitinyl hydrolase 1" evidence="8">
    <location>
        <begin position="20"/>
        <end position="3023"/>
    </location>
</feature>
<dbReference type="InterPro" id="IPR022105">
    <property type="entry name" value="DUF3645"/>
</dbReference>
<evidence type="ECO:0000256" key="3">
    <source>
        <dbReference type="ARBA" id="ARBA00022670"/>
    </source>
</evidence>
<keyword evidence="6" id="KW-0788">Thiol protease</keyword>
<keyword evidence="4" id="KW-0833">Ubl conjugation pathway</keyword>
<dbReference type="EC" id="3.4.19.12" evidence="2"/>
<feature type="domain" description="DUF3645" evidence="10">
    <location>
        <begin position="2291"/>
        <end position="2321"/>
    </location>
</feature>
<evidence type="ECO:0000313" key="12">
    <source>
        <dbReference type="EMBL" id="PVH97237.1"/>
    </source>
</evidence>
<evidence type="ECO:0000256" key="4">
    <source>
        <dbReference type="ARBA" id="ARBA00022786"/>
    </source>
</evidence>
<dbReference type="Pfam" id="PF20255">
    <property type="entry name" value="DUF6606"/>
    <property type="match status" value="1"/>
</dbReference>
<reference evidence="12 13" key="1">
    <citation type="journal article" date="2018" name="Sci. Rep.">
        <title>Comparative genomics provides insights into the lifestyle and reveals functional heterogeneity of dark septate endophytic fungi.</title>
        <authorList>
            <person name="Knapp D.G."/>
            <person name="Nemeth J.B."/>
            <person name="Barry K."/>
            <person name="Hainaut M."/>
            <person name="Henrissat B."/>
            <person name="Johnson J."/>
            <person name="Kuo A."/>
            <person name="Lim J.H.P."/>
            <person name="Lipzen A."/>
            <person name="Nolan M."/>
            <person name="Ohm R.A."/>
            <person name="Tamas L."/>
            <person name="Grigoriev I.V."/>
            <person name="Spatafora J.W."/>
            <person name="Nagy L.G."/>
            <person name="Kovacs G.M."/>
        </authorList>
    </citation>
    <scope>NUCLEOTIDE SEQUENCE [LARGE SCALE GENOMIC DNA]</scope>
    <source>
        <strain evidence="12 13">DSE2036</strain>
    </source>
</reference>
<feature type="region of interest" description="Disordered" evidence="7">
    <location>
        <begin position="2745"/>
        <end position="2765"/>
    </location>
</feature>
<proteinExistence type="predicted"/>
<evidence type="ECO:0000256" key="1">
    <source>
        <dbReference type="ARBA" id="ARBA00000707"/>
    </source>
</evidence>
<gene>
    <name evidence="12" type="ORF">DM02DRAFT_685733</name>
</gene>
<dbReference type="InterPro" id="IPR022099">
    <property type="entry name" value="DUF3638"/>
</dbReference>
<feature type="signal peptide" evidence="8">
    <location>
        <begin position="1"/>
        <end position="19"/>
    </location>
</feature>
<dbReference type="Pfam" id="PF12359">
    <property type="entry name" value="DUF3645"/>
    <property type="match status" value="1"/>
</dbReference>
<dbReference type="InterPro" id="IPR051346">
    <property type="entry name" value="OTU_Deubiquitinase"/>
</dbReference>
<sequence length="3023" mass="344177">MALLSLAATIYLFHHVVLPPKLPGADDWNAECENALLETTVEALRTFSGVVKNDEPQIAGHIDLVASTISNLRRVRSASGFVSDSQLADLLQGLASGKTTGAVPLEIKAQNAAIVISKQEAGSNILFEVFELSPSNEAVMGTKGRLRRSFPTYTCQISLKQFQENGLINSLAHTLGRMSCEEAPGFRPQSCKNKKAHDETRDTTHPGLITDYFMHLISILGQQTEVKGVWKSTREDVMLNNGLLPWRRSPLWLLVRTTMQLQFGRTSSPNLYKAVMVNLLATVLQKARMHTESMGADQLYIISAKLTGRLQKLRERISDRFFCLYTDNVLELLQATRSWIKAEIASFANSVGNNIEMAVLATLEPRNDLDIDLPQLDGFIEKIPRRKHQSVISDFHSTCKCLVLSEHELPTDFRGSGEYTYFYLAAVETWVEDHLPSWLERHSSDNTTCEQLHRLLQEYYHHAHSTYSAISHIPRSLSTMYLTAVEIWIACDKCACEIYPLLRDFDPEVDLASFQSLSLPFKSQLQRLFAAEDYLQTRRSNVEAGAPSLYRDFGHSSSFAVRFFNGSLDHQRLFSEIEQDATDRRQRKRDELVKQKQLYNALMARSDQRNCDNREVYNHYYNHTTTEHAPWCEKHRLLTQAEELQIQVHEWPLSSEQAIAKATVFELQVPRAYSHWRDATMFLSTEVLGFTYADSEKPRARYVLSSQDGLRHFWDSPSTRRIVLLSEIKPLAGSHYRIKQGVAFLQDTDVCVDNALRYQYFDSVEDTFVNDLCSTQQVQKKCTHVIPARSSQLQTYLRIPATSDELTPNQVIANLSDCPSHFSLDEFKAFGALPIGYRIQYQNILVQLAMPAVDLAKVETNCLILQTIHRAGPSSSKKSVERSAHEILATESFCKALVNRIKAALGRLILRMLSITNSQGIAKKCLELLEDAREIALKWLNHLKKRVPSATNDSQRQELSSRLTEIGLLCTSTFDADEKCLNDAVVVSWAAFRPTDCWSVLENPHHHWIHVTCDALAVHFNLLTAELLVNGLPLSRLPQNYMRHPLYCSLFDKSPIEVMPTSEPGMEFSAKRPFHPKWCYNLSFGMEGSDMLILAARDGTKFDYVPSHVFKDLLPTLFVDDYFHWYNYDTGEVEFRPRDDPWSSASALWRLERGGTSWRLVNGRQALISPISNTAETISKMLSPLEHQSHIHVLFENSSAVLIELPRRRLDFRYTPGEPKIYSHQYQGMIIDTDQRIGTLSGLVNKLILKHERRAEDRLALIPESGVRYSTTTTGRVSVSIKLDSARKTHAYHIDEVLGRLIDSGNLQSKLFLCYLHALTSNCLPDALTGHTGTETALTILRSGAVSSFDVLRTPNMKILKRIARLTPAREFYPPRMKVMQRVSWDEGLSFITQNPEFYTAVEKIFCIARSMKILQPSEVYVDPPKLTSMDLHLLQRDTIRTSTFRIDGFGAEEHTHEFDRDYEVRAEVADPERGRRCSIAAEMIFRSQPTLHSYISEHNFQTSFRTNHLHNATVQGSNGQLEPLRLRYDASWLAEPSSFLPDMWCNLHSLLARSRHRFNKFDLMTWLSTVAFAEVADMDVIQALASFYNCRDLASIEIPPVGQFTLAEGDSPTLSIIQSLVQVYRPLWACPEFNLAKQPEETYEQWETRKTNVFQSNQGKAAAAFARALYSQWPCEVPQTPRSPSVETYVDTERAMSEVRRMFKIWYDNRCFYQYLEKISCELARQSIACVKTKTNYIVKVQGHTGQSNGSFFYRINDVFNLKAPLPSSIALDSTDLCWPVPPTPLQIPLEQQAVEDSNQAGYRLASLCQKLRASAKSSREKDYILDLRDSCDLLALQKAKSQIRADMSDGELARLLKTYLDDCQRFFDDINSLLRRIVQSGDKIATDMDQSPRMSPTFWLRRLNRDRFDSLTQEWKATIVKYGLAVTELHRAQRLVALSSHRYELAEEFLNRGHQNWSPMDFPETLLLEAESGLLVREVQEEIAKQMRCPPNDTNSVMQLNMGEGKTSVIVPTTAVSLAQGELLVRIIVARSQSRQMFQTLVSKLGGLLNRRIYHMPFSRVIKLNASQSDALGKIYQECMVNRGIMLVQPEHILSFKLMGIECLLNGQSDVGRSLLRTQQFFDNKSRDIVDESDENFSVKFELTYTMGTQRPIELSPERWSIIHSILELVIRYTAEVKKRFPSSIEIDTRCESRYPRTRILRADAEEELLNMISSHICELGVSGFSSVARQPPKVKQAVLRYIRNSVLTATDINEVEKGALWTETTMGPLLLLRGLIAGGVLSFALRSKRWRLAVPYRSKDRPSLRSEFSHPDVVIVLTSLSYYYGGLDDQFLFDTFAHLEKSDQADVEYQEWVRWAGVLPDAFQHLAGVNIKDRHQCTTDVFPSLRYSKGTIDYFLSHIVFAKAMKEFPHRLSASGWDLGAVKSHPTTGFSGTNDSRQVLPLSVHYLDSEKQKHTNALVLTYLLEDKSSVELLPPQTNAEQLLDIVNAMEPPTRVILDAGAQILEMSNVEVAKKWLGITDTNHAQAEAVIFFNDNDELSVLDRSGCIEPLQTSPFGRRLDECLVYLDQAHTRGTDLKLPKNYRAAVTLGANLTKDTLVQACMRMRKLGKGQSVVFCIPEEIQMKILGVKLDGTEIDVSDVLIWAITETWADMHRNIPMWASQGRRYEDHKNYLNGEETTVEQAKMFLEKEAQSLEDRYRPRLRKGSDATKDWDTSNKNICKILELCHAFEAMSFDTATLQEEQERELSPEIEEEREVERPPPMEAERHQLHPDLVSLVATGRIPERSDAFLPAFQALKSISAAERFDLMHFPNDLLVTTDFMRTVKRPKESMSGSYVSDSYLRPVQWIISVMPSDKPSASRCLIVLSPFEAENLLQKIRKLSMVTLHLYAPRPTQGYDPLDALDLYCVGSEFSPSSSNTFRSQIVQLNLFAGQLYFDSYAEYTELCKYLGVAWEATKEGEKLQADGFIVPPAGVWGLEKSPVWFLKEYVKIRRESRGIEKTHLGKMLEGGLLEKREFELK</sequence>
<keyword evidence="13" id="KW-1185">Reference proteome</keyword>
<accession>A0A2V1DGG3</accession>
<evidence type="ECO:0000259" key="10">
    <source>
        <dbReference type="Pfam" id="PF12359"/>
    </source>
</evidence>
<keyword evidence="8" id="KW-0732">Signal</keyword>